<dbReference type="PRINTS" id="PR00371">
    <property type="entry name" value="FPNCR"/>
</dbReference>
<dbReference type="Pfam" id="PF00970">
    <property type="entry name" value="FAD_binding_6"/>
    <property type="match status" value="1"/>
</dbReference>
<dbReference type="Pfam" id="PF00111">
    <property type="entry name" value="Fer2"/>
    <property type="match status" value="1"/>
</dbReference>
<dbReference type="PROSITE" id="PS00197">
    <property type="entry name" value="2FE2S_FER_1"/>
    <property type="match status" value="1"/>
</dbReference>
<name>A0A291HRZ5_9GAMM</name>
<feature type="domain" description="FAD-binding FR-type" evidence="3">
    <location>
        <begin position="103"/>
        <end position="205"/>
    </location>
</feature>
<evidence type="ECO:0000313" key="4">
    <source>
        <dbReference type="EMBL" id="ATG74943.1"/>
    </source>
</evidence>
<dbReference type="Proteomes" id="UP000217763">
    <property type="component" value="Chromosome"/>
</dbReference>
<dbReference type="InterPro" id="IPR001709">
    <property type="entry name" value="Flavoprot_Pyr_Nucl_cyt_Rdtase"/>
</dbReference>
<dbReference type="PRINTS" id="PR00410">
    <property type="entry name" value="PHEHYDRXLASE"/>
</dbReference>
<dbReference type="EMBL" id="CP012621">
    <property type="protein sequence ID" value="ATG74943.1"/>
    <property type="molecule type" value="Genomic_DNA"/>
</dbReference>
<dbReference type="InterPro" id="IPR017938">
    <property type="entry name" value="Riboflavin_synthase-like_b-brl"/>
</dbReference>
<sequence>MSYSAAIVFRDGNTRFIEVKENEFLMDAALRQGVKLPVDCREGVCATCRGRCESGEVELEYVDDEALSEKELEAGHILACQTRLTSSGSFYFDVDSTLCSVSTELFEGTVSAFKQVSDAAALIEIKLQGEGGRLRYLPGQYARVQVPGTDEWRAYSFANHSAAEGFVRFLIRLLPSGVMSDYLRQRCRVGDAIRFEAPMGAFYLREVERPLLMVAGGTGLSAFLAMLERLAEQGDCPHAIRLCYGVTQDQDLSELERLDSFRERLVDFDYEVIVMKPSEHWQGKRGVVCDLFDQDFLQQPFDAYLCGPPPMIDATQTWLAATPVADHQLYFEKFVSS</sequence>
<proteinExistence type="predicted"/>
<dbReference type="GO" id="GO:0051213">
    <property type="term" value="F:dioxygenase activity"/>
    <property type="evidence" value="ECO:0007669"/>
    <property type="project" value="UniProtKB-KW"/>
</dbReference>
<evidence type="ECO:0000313" key="5">
    <source>
        <dbReference type="Proteomes" id="UP000217763"/>
    </source>
</evidence>
<accession>A0A291HRZ5</accession>
<gene>
    <name evidence="4" type="primary">antC</name>
    <name evidence="4" type="ORF">AN401_14625</name>
</gene>
<organism evidence="4 5">
    <name type="scientific">Zobellella denitrificans</name>
    <dbReference type="NCBI Taxonomy" id="347534"/>
    <lineage>
        <taxon>Bacteria</taxon>
        <taxon>Pseudomonadati</taxon>
        <taxon>Pseudomonadota</taxon>
        <taxon>Gammaproteobacteria</taxon>
        <taxon>Aeromonadales</taxon>
        <taxon>Aeromonadaceae</taxon>
        <taxon>Zobellella</taxon>
    </lineage>
</organism>
<dbReference type="PANTHER" id="PTHR47354:SF5">
    <property type="entry name" value="PROTEIN RFBI"/>
    <property type="match status" value="1"/>
</dbReference>
<dbReference type="InterPro" id="IPR036010">
    <property type="entry name" value="2Fe-2S_ferredoxin-like_sf"/>
</dbReference>
<keyword evidence="4" id="KW-0223">Dioxygenase</keyword>
<feature type="domain" description="2Fe-2S ferredoxin-type" evidence="2">
    <location>
        <begin position="3"/>
        <end position="98"/>
    </location>
</feature>
<dbReference type="Gene3D" id="3.40.50.80">
    <property type="entry name" value="Nucleotide-binding domain of ferredoxin-NADP reductase (FNR) module"/>
    <property type="match status" value="1"/>
</dbReference>
<dbReference type="CDD" id="cd00207">
    <property type="entry name" value="fer2"/>
    <property type="match status" value="1"/>
</dbReference>
<dbReference type="KEGG" id="zdf:AN401_14625"/>
<dbReference type="InterPro" id="IPR008333">
    <property type="entry name" value="Cbr1-like_FAD-bd_dom"/>
</dbReference>
<dbReference type="RefSeq" id="WP_096779775.1">
    <property type="nucleotide sequence ID" value="NZ_CP012621.1"/>
</dbReference>
<dbReference type="Pfam" id="PF00175">
    <property type="entry name" value="NAD_binding_1"/>
    <property type="match status" value="1"/>
</dbReference>
<comment type="cofactor">
    <cofactor evidence="1">
        <name>[2Fe-2S] cluster</name>
        <dbReference type="ChEBI" id="CHEBI:190135"/>
    </cofactor>
</comment>
<dbReference type="CDD" id="cd06209">
    <property type="entry name" value="BenDO_FAD_NAD"/>
    <property type="match status" value="1"/>
</dbReference>
<dbReference type="PANTHER" id="PTHR47354">
    <property type="entry name" value="NADH OXIDOREDUCTASE HCR"/>
    <property type="match status" value="1"/>
</dbReference>
<dbReference type="InterPro" id="IPR001433">
    <property type="entry name" value="OxRdtase_FAD/NAD-bd"/>
</dbReference>
<dbReference type="InterPro" id="IPR006058">
    <property type="entry name" value="2Fe2S_fd_BS"/>
</dbReference>
<dbReference type="InterPro" id="IPR001041">
    <property type="entry name" value="2Fe-2S_ferredoxin-type"/>
</dbReference>
<keyword evidence="5" id="KW-1185">Reference proteome</keyword>
<dbReference type="InterPro" id="IPR039261">
    <property type="entry name" value="FNR_nucleotide-bd"/>
</dbReference>
<dbReference type="PROSITE" id="PS51384">
    <property type="entry name" value="FAD_FR"/>
    <property type="match status" value="1"/>
</dbReference>
<keyword evidence="4" id="KW-0560">Oxidoreductase</keyword>
<dbReference type="NCBIfam" id="NF008822">
    <property type="entry name" value="PRK11872.1"/>
    <property type="match status" value="1"/>
</dbReference>
<dbReference type="SUPFAM" id="SSF54292">
    <property type="entry name" value="2Fe-2S ferredoxin-like"/>
    <property type="match status" value="1"/>
</dbReference>
<reference evidence="5" key="1">
    <citation type="submission" date="2015-09" db="EMBL/GenBank/DDBJ databases">
        <authorList>
            <person name="Shao Z."/>
            <person name="Wang L."/>
        </authorList>
    </citation>
    <scope>NUCLEOTIDE SEQUENCE [LARGE SCALE GENOMIC DNA]</scope>
    <source>
        <strain evidence="5">F13-1</strain>
    </source>
</reference>
<dbReference type="PROSITE" id="PS51085">
    <property type="entry name" value="2FE2S_FER_2"/>
    <property type="match status" value="1"/>
</dbReference>
<dbReference type="InterPro" id="IPR017927">
    <property type="entry name" value="FAD-bd_FR_type"/>
</dbReference>
<dbReference type="InterPro" id="IPR012675">
    <property type="entry name" value="Beta-grasp_dom_sf"/>
</dbReference>
<dbReference type="Gene3D" id="3.10.20.30">
    <property type="match status" value="1"/>
</dbReference>
<protein>
    <submittedName>
        <fullName evidence="4">Anthranilate dioxygenase reductase</fullName>
    </submittedName>
</protein>
<evidence type="ECO:0000256" key="1">
    <source>
        <dbReference type="ARBA" id="ARBA00034078"/>
    </source>
</evidence>
<dbReference type="SUPFAM" id="SSF63380">
    <property type="entry name" value="Riboflavin synthase domain-like"/>
    <property type="match status" value="1"/>
</dbReference>
<dbReference type="InterPro" id="IPR047683">
    <property type="entry name" value="BenC-like_FAD_NAD-bd"/>
</dbReference>
<dbReference type="AlphaFoldDB" id="A0A291HRZ5"/>
<dbReference type="Gene3D" id="2.40.30.10">
    <property type="entry name" value="Translation factors"/>
    <property type="match status" value="1"/>
</dbReference>
<dbReference type="InterPro" id="IPR050415">
    <property type="entry name" value="MRET"/>
</dbReference>
<dbReference type="GO" id="GO:0051537">
    <property type="term" value="F:2 iron, 2 sulfur cluster binding"/>
    <property type="evidence" value="ECO:0007669"/>
    <property type="project" value="InterPro"/>
</dbReference>
<evidence type="ECO:0000259" key="2">
    <source>
        <dbReference type="PROSITE" id="PS51085"/>
    </source>
</evidence>
<dbReference type="SUPFAM" id="SSF52343">
    <property type="entry name" value="Ferredoxin reductase-like, C-terminal NADP-linked domain"/>
    <property type="match status" value="1"/>
</dbReference>
<evidence type="ECO:0000259" key="3">
    <source>
        <dbReference type="PROSITE" id="PS51384"/>
    </source>
</evidence>